<evidence type="ECO:0000313" key="4">
    <source>
        <dbReference type="Proteomes" id="UP000184226"/>
    </source>
</evidence>
<keyword evidence="1" id="KW-1133">Transmembrane helix</keyword>
<evidence type="ECO:0000313" key="3">
    <source>
        <dbReference type="EMBL" id="SHG73116.1"/>
    </source>
</evidence>
<feature type="domain" description="VWFA" evidence="2">
    <location>
        <begin position="88"/>
        <end position="288"/>
    </location>
</feature>
<evidence type="ECO:0000256" key="1">
    <source>
        <dbReference type="SAM" id="Phobius"/>
    </source>
</evidence>
<dbReference type="SMART" id="SM00327">
    <property type="entry name" value="VWA"/>
    <property type="match status" value="1"/>
</dbReference>
<dbReference type="InterPro" id="IPR036465">
    <property type="entry name" value="vWFA_dom_sf"/>
</dbReference>
<dbReference type="RefSeq" id="WP_073101032.1">
    <property type="nucleotide sequence ID" value="NZ_FQXE01000001.1"/>
</dbReference>
<dbReference type="Pfam" id="PF13519">
    <property type="entry name" value="VWA_2"/>
    <property type="match status" value="1"/>
</dbReference>
<evidence type="ECO:0000259" key="2">
    <source>
        <dbReference type="PROSITE" id="PS50234"/>
    </source>
</evidence>
<feature type="transmembrane region" description="Helical" evidence="1">
    <location>
        <begin position="54"/>
        <end position="75"/>
    </location>
</feature>
<proteinExistence type="predicted"/>
<dbReference type="SUPFAM" id="SSF53300">
    <property type="entry name" value="vWA-like"/>
    <property type="match status" value="1"/>
</dbReference>
<keyword evidence="1" id="KW-0472">Membrane</keyword>
<dbReference type="AlphaFoldDB" id="A0A1M5M750"/>
<dbReference type="InterPro" id="IPR002035">
    <property type="entry name" value="VWF_A"/>
</dbReference>
<dbReference type="Proteomes" id="UP000184226">
    <property type="component" value="Unassembled WGS sequence"/>
</dbReference>
<organism evidence="3 4">
    <name type="scientific">Pollutimonas bauzanensis</name>
    <dbReference type="NCBI Taxonomy" id="658167"/>
    <lineage>
        <taxon>Bacteria</taxon>
        <taxon>Pseudomonadati</taxon>
        <taxon>Pseudomonadota</taxon>
        <taxon>Betaproteobacteria</taxon>
        <taxon>Burkholderiales</taxon>
        <taxon>Alcaligenaceae</taxon>
        <taxon>Pollutimonas</taxon>
    </lineage>
</organism>
<reference evidence="3 4" key="1">
    <citation type="submission" date="2016-11" db="EMBL/GenBank/DDBJ databases">
        <authorList>
            <person name="Jaros S."/>
            <person name="Januszkiewicz K."/>
            <person name="Wedrychowicz H."/>
        </authorList>
    </citation>
    <scope>NUCLEOTIDE SEQUENCE [LARGE SCALE GENOMIC DNA]</scope>
    <source>
        <strain evidence="3 4">CGMCC 1.10190</strain>
    </source>
</reference>
<dbReference type="PROSITE" id="PS50234">
    <property type="entry name" value="VWFA"/>
    <property type="match status" value="1"/>
</dbReference>
<name>A0A1M5M750_9BURK</name>
<feature type="transmembrane region" description="Helical" evidence="1">
    <location>
        <begin position="307"/>
        <end position="328"/>
    </location>
</feature>
<accession>A0A1M5M750</accession>
<sequence>MNAAFAGVALDRPYALWLAVLAILPLLAFGRRLSASPWLGAVPPDRLSALVDAGLRILGCIAIAALALGAAGLYLPGGSMQKIGRGAHLVLLVDRSSSMNDSFAGRTPSGREESKAAAAKRLLNGFAADRPQDRIGMAAFSTMPLFVLPLTDKRAAIEAAINAIDRPGLAYTDIGRGLAMAFSMFDRDDDPLASRAVVLVSDGAAVIDLRVQNLLRQALASRPLRLYWLFLRTAGSPGIGDIPGDPGRDTPQSMPERHLDIFFKSLGIPYRAFEAENAEGVAAAMQEIDKQERAPLLYMEHLPRRDLGGYVFGVAALALLGLLAAKLAERRIGPDLPRSADA</sequence>
<protein>
    <submittedName>
        <fullName evidence="3">MxaC protein</fullName>
    </submittedName>
</protein>
<dbReference type="STRING" id="658167.SAMN04488135_101147"/>
<keyword evidence="4" id="KW-1185">Reference proteome</keyword>
<dbReference type="OrthoDB" id="6206554at2"/>
<gene>
    <name evidence="3" type="ORF">SAMN04488135_101147</name>
</gene>
<dbReference type="Gene3D" id="3.40.50.410">
    <property type="entry name" value="von Willebrand factor, type A domain"/>
    <property type="match status" value="1"/>
</dbReference>
<dbReference type="EMBL" id="FQXE01000001">
    <property type="protein sequence ID" value="SHG73116.1"/>
    <property type="molecule type" value="Genomic_DNA"/>
</dbReference>
<dbReference type="CDD" id="cd00198">
    <property type="entry name" value="vWFA"/>
    <property type="match status" value="1"/>
</dbReference>
<keyword evidence="1" id="KW-0812">Transmembrane</keyword>